<dbReference type="GO" id="GO:0055037">
    <property type="term" value="C:recycling endosome"/>
    <property type="evidence" value="ECO:0007669"/>
    <property type="project" value="UniProtKB-SubCell"/>
</dbReference>
<dbReference type="STRING" id="7209.A0A1I7VEB4"/>
<reference evidence="9" key="1">
    <citation type="submission" date="2012-04" db="EMBL/GenBank/DDBJ databases">
        <title>The Genome Sequence of Loa loa.</title>
        <authorList>
            <consortium name="The Broad Institute Genome Sequencing Platform"/>
            <consortium name="Broad Institute Genome Sequencing Center for Infectious Disease"/>
            <person name="Nutman T.B."/>
            <person name="Fink D.L."/>
            <person name="Russ C."/>
            <person name="Young S."/>
            <person name="Zeng Q."/>
            <person name="Gargeya S."/>
            <person name="Alvarado L."/>
            <person name="Berlin A."/>
            <person name="Chapman S.B."/>
            <person name="Chen Z."/>
            <person name="Freedman E."/>
            <person name="Gellesch M."/>
            <person name="Goldberg J."/>
            <person name="Griggs A."/>
            <person name="Gujja S."/>
            <person name="Heilman E.R."/>
            <person name="Heiman D."/>
            <person name="Howarth C."/>
            <person name="Mehta T."/>
            <person name="Neiman D."/>
            <person name="Pearson M."/>
            <person name="Roberts A."/>
            <person name="Saif S."/>
            <person name="Shea T."/>
            <person name="Shenoy N."/>
            <person name="Sisk P."/>
            <person name="Stolte C."/>
            <person name="Sykes S."/>
            <person name="White J."/>
            <person name="Yandava C."/>
            <person name="Haas B."/>
            <person name="Henn M.R."/>
            <person name="Nusbaum C."/>
            <person name="Birren B."/>
        </authorList>
    </citation>
    <scope>NUCLEOTIDE SEQUENCE [LARGE SCALE GENOMIC DNA]</scope>
</reference>
<dbReference type="InterPro" id="IPR019018">
    <property type="entry name" value="Rab-bd_FIP-RBD"/>
</dbReference>
<dbReference type="AlphaFoldDB" id="A0A1I7VEB4"/>
<keyword evidence="5" id="KW-0653">Protein transport</keyword>
<keyword evidence="3" id="KW-0597">Phosphoprotein</keyword>
<dbReference type="SUPFAM" id="SSF144270">
    <property type="entry name" value="Eferin C-derminal domain-like"/>
    <property type="match status" value="1"/>
</dbReference>
<dbReference type="PANTHER" id="PTHR15746">
    <property type="entry name" value="RAB11-RELATED"/>
    <property type="match status" value="1"/>
</dbReference>
<evidence type="ECO:0000256" key="4">
    <source>
        <dbReference type="ARBA" id="ARBA00022753"/>
    </source>
</evidence>
<name>A0A1I7VEB4_LOALO</name>
<dbReference type="Pfam" id="PF00168">
    <property type="entry name" value="C2"/>
    <property type="match status" value="1"/>
</dbReference>
<evidence type="ECO:0000256" key="6">
    <source>
        <dbReference type="SAM" id="Coils"/>
    </source>
</evidence>
<dbReference type="InterPro" id="IPR000008">
    <property type="entry name" value="C2_dom"/>
</dbReference>
<dbReference type="WBParaSite" id="EN70_1611">
    <property type="protein sequence ID" value="EN70_1611"/>
    <property type="gene ID" value="EN70_1611"/>
</dbReference>
<evidence type="ECO:0000256" key="2">
    <source>
        <dbReference type="ARBA" id="ARBA00022448"/>
    </source>
</evidence>
<feature type="coiled-coil region" evidence="6">
    <location>
        <begin position="316"/>
        <end position="343"/>
    </location>
</feature>
<dbReference type="InterPro" id="IPR037789">
    <property type="entry name" value="FIP_classI"/>
</dbReference>
<keyword evidence="6" id="KW-0175">Coiled coil</keyword>
<dbReference type="Pfam" id="PF09457">
    <property type="entry name" value="RBD-FIP"/>
    <property type="match status" value="1"/>
</dbReference>
<feature type="domain" description="C2" evidence="7">
    <location>
        <begin position="1"/>
        <end position="98"/>
    </location>
</feature>
<dbReference type="PROSITE" id="PS51511">
    <property type="entry name" value="FIP_RBD"/>
    <property type="match status" value="1"/>
</dbReference>
<accession>A0A1I7VEB4</accession>
<protein>
    <submittedName>
        <fullName evidence="10">FIP-RBD domain-containing protein</fullName>
    </submittedName>
</protein>
<evidence type="ECO:0000313" key="10">
    <source>
        <dbReference type="WBParaSite" id="EN70_1611"/>
    </source>
</evidence>
<comment type="subcellular location">
    <subcellularLocation>
        <location evidence="1">Recycling endosome</location>
    </subcellularLocation>
</comment>
<dbReference type="SUPFAM" id="SSF49562">
    <property type="entry name" value="C2 domain (Calcium/lipid-binding domain, CaLB)"/>
    <property type="match status" value="1"/>
</dbReference>
<dbReference type="InterPro" id="IPR035892">
    <property type="entry name" value="C2_domain_sf"/>
</dbReference>
<dbReference type="GO" id="GO:0031267">
    <property type="term" value="F:small GTPase binding"/>
    <property type="evidence" value="ECO:0007669"/>
    <property type="project" value="InterPro"/>
</dbReference>
<evidence type="ECO:0000259" key="8">
    <source>
        <dbReference type="PROSITE" id="PS51511"/>
    </source>
</evidence>
<feature type="domain" description="FIP-RBD" evidence="8">
    <location>
        <begin position="300"/>
        <end position="362"/>
    </location>
</feature>
<evidence type="ECO:0000313" key="9">
    <source>
        <dbReference type="Proteomes" id="UP000095285"/>
    </source>
</evidence>
<evidence type="ECO:0000259" key="7">
    <source>
        <dbReference type="PROSITE" id="PS50004"/>
    </source>
</evidence>
<reference evidence="10" key="2">
    <citation type="submission" date="2016-11" db="UniProtKB">
        <authorList>
            <consortium name="WormBaseParasite"/>
        </authorList>
    </citation>
    <scope>IDENTIFICATION</scope>
</reference>
<sequence>MRLISARGLSLKGHNKLEAFVNLTINGKGNWKSKVQTDVIRTTADCKWDQRCEFTLNDLDSALLITVNHRTVLGTTDCIGGIELPLHSLVHIHMPTWYRLCKKGKYDNYGQQTKYRGEICLKFEFSNKPSTTINKNLSASSFSINTLHGSNKLDTLKRKIRFGKKKNKDIPDTTSLISLPQYGQRRSSLCEVCPATPKSDHVSTMNLNRDGLITPPVAARDTTTRSATLPYSSRNTGTLLGIDNILFGSRHTSMSSNRNSLNSSPVLTAGEIDGFESSAQVIIPRPNSATSSGFGSARSTVINGSDLTSISHYPSREELLKNINDLRVELARKDAKINDLQDYIGKLLSRIMEKNPEMLEVKPPRGFFTRH</sequence>
<dbReference type="Gene3D" id="2.60.40.150">
    <property type="entry name" value="C2 domain"/>
    <property type="match status" value="1"/>
</dbReference>
<dbReference type="PANTHER" id="PTHR15746:SF23">
    <property type="entry name" value="RAB11 INTERACTING PROTEIN, ISOFORM A"/>
    <property type="match status" value="1"/>
</dbReference>
<evidence type="ECO:0000256" key="1">
    <source>
        <dbReference type="ARBA" id="ARBA00004172"/>
    </source>
</evidence>
<keyword evidence="2" id="KW-0813">Transport</keyword>
<evidence type="ECO:0000256" key="3">
    <source>
        <dbReference type="ARBA" id="ARBA00022553"/>
    </source>
</evidence>
<dbReference type="Gene3D" id="1.20.5.2440">
    <property type="match status" value="1"/>
</dbReference>
<dbReference type="PROSITE" id="PS50004">
    <property type="entry name" value="C2"/>
    <property type="match status" value="1"/>
</dbReference>
<proteinExistence type="predicted"/>
<dbReference type="GO" id="GO:0015031">
    <property type="term" value="P:protein transport"/>
    <property type="evidence" value="ECO:0007669"/>
    <property type="project" value="UniProtKB-KW"/>
</dbReference>
<dbReference type="InterPro" id="IPR037245">
    <property type="entry name" value="FIP-RBD_C_sf"/>
</dbReference>
<organism evidence="9 10">
    <name type="scientific">Loa loa</name>
    <name type="common">Eye worm</name>
    <name type="synonym">Filaria loa</name>
    <dbReference type="NCBI Taxonomy" id="7209"/>
    <lineage>
        <taxon>Eukaryota</taxon>
        <taxon>Metazoa</taxon>
        <taxon>Ecdysozoa</taxon>
        <taxon>Nematoda</taxon>
        <taxon>Chromadorea</taxon>
        <taxon>Rhabditida</taxon>
        <taxon>Spirurina</taxon>
        <taxon>Spiruromorpha</taxon>
        <taxon>Filarioidea</taxon>
        <taxon>Onchocercidae</taxon>
        <taxon>Loa</taxon>
    </lineage>
</organism>
<keyword evidence="4" id="KW-0967">Endosome</keyword>
<dbReference type="eggNOG" id="ENOG502SG4V">
    <property type="taxonomic scope" value="Eukaryota"/>
</dbReference>
<dbReference type="Proteomes" id="UP000095285">
    <property type="component" value="Unassembled WGS sequence"/>
</dbReference>
<dbReference type="SMART" id="SM00239">
    <property type="entry name" value="C2"/>
    <property type="match status" value="1"/>
</dbReference>
<dbReference type="GO" id="GO:0045055">
    <property type="term" value="P:regulated exocytosis"/>
    <property type="evidence" value="ECO:0007669"/>
    <property type="project" value="TreeGrafter"/>
</dbReference>
<keyword evidence="9" id="KW-1185">Reference proteome</keyword>
<evidence type="ECO:0000256" key="5">
    <source>
        <dbReference type="ARBA" id="ARBA00022927"/>
    </source>
</evidence>